<accession>A0A0K2VFS2</accession>
<name>A0A0K2VFS2_LEPSM</name>
<protein>
    <submittedName>
        <fullName evidence="1">Uncharacterized protein</fullName>
    </submittedName>
</protein>
<evidence type="ECO:0000313" key="1">
    <source>
        <dbReference type="EMBL" id="CDW49037.1"/>
    </source>
</evidence>
<organism evidence="1">
    <name type="scientific">Lepeophtheirus salmonis</name>
    <name type="common">Salmon louse</name>
    <name type="synonym">Caligus salmonis</name>
    <dbReference type="NCBI Taxonomy" id="72036"/>
    <lineage>
        <taxon>Eukaryota</taxon>
        <taxon>Metazoa</taxon>
        <taxon>Ecdysozoa</taxon>
        <taxon>Arthropoda</taxon>
        <taxon>Crustacea</taxon>
        <taxon>Multicrustacea</taxon>
        <taxon>Hexanauplia</taxon>
        <taxon>Copepoda</taxon>
        <taxon>Siphonostomatoida</taxon>
        <taxon>Caligidae</taxon>
        <taxon>Lepeophtheirus</taxon>
    </lineage>
</organism>
<dbReference type="AlphaFoldDB" id="A0A0K2VFS2"/>
<dbReference type="EMBL" id="HACA01031676">
    <property type="protein sequence ID" value="CDW49037.1"/>
    <property type="molecule type" value="Transcribed_RNA"/>
</dbReference>
<proteinExistence type="predicted"/>
<sequence length="65" mass="7994">MVYNFALRYIVSFYLEIRDRICVKLKFNHCNLVIIRKSYIIVVEVTKLFRVIRRISTLEDLENRR</sequence>
<reference evidence="1" key="1">
    <citation type="submission" date="2014-05" db="EMBL/GenBank/DDBJ databases">
        <authorList>
            <person name="Chronopoulou M."/>
        </authorList>
    </citation>
    <scope>NUCLEOTIDE SEQUENCE</scope>
    <source>
        <tissue evidence="1">Whole organism</tissue>
    </source>
</reference>